<evidence type="ECO:0000313" key="3">
    <source>
        <dbReference type="Proteomes" id="UP000575469"/>
    </source>
</evidence>
<gene>
    <name evidence="2" type="ORF">HGR00_18305</name>
</gene>
<organism evidence="2 3">
    <name type="scientific">Ralstonia insidiosa</name>
    <dbReference type="NCBI Taxonomy" id="190721"/>
    <lineage>
        <taxon>Bacteria</taxon>
        <taxon>Pseudomonadati</taxon>
        <taxon>Pseudomonadota</taxon>
        <taxon>Betaproteobacteria</taxon>
        <taxon>Burkholderiales</taxon>
        <taxon>Burkholderiaceae</taxon>
        <taxon>Ralstonia</taxon>
    </lineage>
</organism>
<proteinExistence type="predicted"/>
<dbReference type="AlphaFoldDB" id="A0A848P5G4"/>
<dbReference type="Pfam" id="PF10263">
    <property type="entry name" value="SprT-like"/>
    <property type="match status" value="1"/>
</dbReference>
<keyword evidence="2" id="KW-0482">Metalloprotease</keyword>
<reference evidence="2 3" key="1">
    <citation type="submission" date="2020-04" db="EMBL/GenBank/DDBJ databases">
        <title>Ralstonia insidiosa genome sequencing and assembly.</title>
        <authorList>
            <person name="Martins R.C.R."/>
            <person name="Perdigao-Neto L.V."/>
            <person name="Levin A.S.S."/>
            <person name="Costa S.F."/>
        </authorList>
    </citation>
    <scope>NUCLEOTIDE SEQUENCE [LARGE SCALE GENOMIC DNA]</scope>
    <source>
        <strain evidence="2 3">5047</strain>
    </source>
</reference>
<accession>A0A848P5G4</accession>
<comment type="caution">
    <text evidence="2">The sequence shown here is derived from an EMBL/GenBank/DDBJ whole genome shotgun (WGS) entry which is preliminary data.</text>
</comment>
<sequence length="275" mass="29847">MTFDTKLDCTIQKHHESGPRSATGARLTPTPDMYGPLEQAYDAFNERLFDGKLPGCLLTLQRERRNSYGYYSPKRWVSRDGKFADEIALNPNHFAVVPMLEALQTLAHEMCHAYQHIHGKPGRRGYHNKEFAAIMHRIGLQTSATGKPGGKTTGESMSDYPIPGGRFLQIVDELLAQGFTLAWMDRFPPAAIVLQAAAHADAPVDLGANASEQLAAASQALTVEALAALSVRAGDAPLSAPTRTKYTCACGDNIWGKKGILATCGVCNEDFLAQT</sequence>
<keyword evidence="2" id="KW-0645">Protease</keyword>
<dbReference type="InterPro" id="IPR006640">
    <property type="entry name" value="SprT-like_domain"/>
</dbReference>
<feature type="domain" description="SprT-like" evidence="1">
    <location>
        <begin position="38"/>
        <end position="140"/>
    </location>
</feature>
<evidence type="ECO:0000259" key="1">
    <source>
        <dbReference type="Pfam" id="PF10263"/>
    </source>
</evidence>
<name>A0A848P5G4_9RALS</name>
<dbReference type="GO" id="GO:0006508">
    <property type="term" value="P:proteolysis"/>
    <property type="evidence" value="ECO:0007669"/>
    <property type="project" value="UniProtKB-KW"/>
</dbReference>
<keyword evidence="2" id="KW-0378">Hydrolase</keyword>
<dbReference type="Proteomes" id="UP000575469">
    <property type="component" value="Unassembled WGS sequence"/>
</dbReference>
<dbReference type="EMBL" id="JABBZM010000017">
    <property type="protein sequence ID" value="NMV39866.1"/>
    <property type="molecule type" value="Genomic_DNA"/>
</dbReference>
<dbReference type="GO" id="GO:0006950">
    <property type="term" value="P:response to stress"/>
    <property type="evidence" value="ECO:0007669"/>
    <property type="project" value="UniProtKB-ARBA"/>
</dbReference>
<evidence type="ECO:0000313" key="2">
    <source>
        <dbReference type="EMBL" id="NMV39866.1"/>
    </source>
</evidence>
<dbReference type="GO" id="GO:0008237">
    <property type="term" value="F:metallopeptidase activity"/>
    <property type="evidence" value="ECO:0007669"/>
    <property type="project" value="UniProtKB-KW"/>
</dbReference>
<protein>
    <submittedName>
        <fullName evidence="2">SprT family zinc-dependent metalloprotease</fullName>
    </submittedName>
</protein>